<evidence type="ECO:0000313" key="14">
    <source>
        <dbReference type="EMBL" id="MCU6745061.1"/>
    </source>
</evidence>
<evidence type="ECO:0000256" key="7">
    <source>
        <dbReference type="ARBA" id="ARBA00023125"/>
    </source>
</evidence>
<evidence type="ECO:0000256" key="1">
    <source>
        <dbReference type="ARBA" id="ARBA00004496"/>
    </source>
</evidence>
<feature type="coiled-coil region" evidence="11">
    <location>
        <begin position="111"/>
        <end position="138"/>
    </location>
</feature>
<feature type="domain" description="Response regulatory" evidence="13">
    <location>
        <begin position="5"/>
        <end position="122"/>
    </location>
</feature>
<evidence type="ECO:0000313" key="15">
    <source>
        <dbReference type="Proteomes" id="UP001652432"/>
    </source>
</evidence>
<dbReference type="SUPFAM" id="SSF52172">
    <property type="entry name" value="CheY-like"/>
    <property type="match status" value="1"/>
</dbReference>
<dbReference type="EMBL" id="JAOQKJ010000008">
    <property type="protein sequence ID" value="MCU6745061.1"/>
    <property type="molecule type" value="Genomic_DNA"/>
</dbReference>
<proteinExistence type="predicted"/>
<feature type="domain" description="HTH araC/xylS-type" evidence="12">
    <location>
        <begin position="431"/>
        <end position="530"/>
    </location>
</feature>
<dbReference type="InterPro" id="IPR041522">
    <property type="entry name" value="CdaR_GGDEF"/>
</dbReference>
<dbReference type="PROSITE" id="PS50110">
    <property type="entry name" value="RESPONSE_REGULATORY"/>
    <property type="match status" value="1"/>
</dbReference>
<evidence type="ECO:0000256" key="9">
    <source>
        <dbReference type="ARBA" id="ARBA00024867"/>
    </source>
</evidence>
<evidence type="ECO:0000259" key="12">
    <source>
        <dbReference type="PROSITE" id="PS01124"/>
    </source>
</evidence>
<dbReference type="InterPro" id="IPR018060">
    <property type="entry name" value="HTH_AraC"/>
</dbReference>
<dbReference type="SMART" id="SM00448">
    <property type="entry name" value="REC"/>
    <property type="match status" value="1"/>
</dbReference>
<dbReference type="SUPFAM" id="SSF46689">
    <property type="entry name" value="Homeodomain-like"/>
    <property type="match status" value="1"/>
</dbReference>
<dbReference type="CDD" id="cd17536">
    <property type="entry name" value="REC_YesN-like"/>
    <property type="match status" value="1"/>
</dbReference>
<dbReference type="PANTHER" id="PTHR42713:SF3">
    <property type="entry name" value="TRANSCRIPTIONAL REGULATORY PROTEIN HPTR"/>
    <property type="match status" value="1"/>
</dbReference>
<dbReference type="PROSITE" id="PS01124">
    <property type="entry name" value="HTH_ARAC_FAMILY_2"/>
    <property type="match status" value="1"/>
</dbReference>
<dbReference type="Gene3D" id="3.40.50.2300">
    <property type="match status" value="1"/>
</dbReference>
<keyword evidence="5" id="KW-0902">Two-component regulatory system</keyword>
<evidence type="ECO:0000256" key="8">
    <source>
        <dbReference type="ARBA" id="ARBA00023163"/>
    </source>
</evidence>
<evidence type="ECO:0000256" key="2">
    <source>
        <dbReference type="ARBA" id="ARBA00018672"/>
    </source>
</evidence>
<gene>
    <name evidence="14" type="ORF">OCV77_11265</name>
</gene>
<protein>
    <recommendedName>
        <fullName evidence="2">Stage 0 sporulation protein A homolog</fullName>
    </recommendedName>
</protein>
<comment type="function">
    <text evidence="9">May play the central regulatory role in sporulation. It may be an element of the effector pathway responsible for the activation of sporulation genes in response to nutritional stress. Spo0A may act in concert with spo0H (a sigma factor) to control the expression of some genes that are critical to the sporulation process.</text>
</comment>
<dbReference type="Pfam" id="PF12833">
    <property type="entry name" value="HTH_18"/>
    <property type="match status" value="1"/>
</dbReference>
<organism evidence="14 15">
    <name type="scientific">Suilimivivens aceti</name>
    <dbReference type="NCBI Taxonomy" id="2981774"/>
    <lineage>
        <taxon>Bacteria</taxon>
        <taxon>Bacillati</taxon>
        <taxon>Bacillota</taxon>
        <taxon>Clostridia</taxon>
        <taxon>Lachnospirales</taxon>
        <taxon>Lachnospiraceae</taxon>
        <taxon>Suilimivivens</taxon>
    </lineage>
</organism>
<keyword evidence="8" id="KW-0804">Transcription</keyword>
<keyword evidence="7" id="KW-0238">DNA-binding</keyword>
<evidence type="ECO:0000256" key="5">
    <source>
        <dbReference type="ARBA" id="ARBA00023012"/>
    </source>
</evidence>
<name>A0ABT2T5D5_9FIRM</name>
<accession>A0ABT2T5D5</accession>
<feature type="modified residue" description="4-aspartylphosphate" evidence="10">
    <location>
        <position position="57"/>
    </location>
</feature>
<keyword evidence="15" id="KW-1185">Reference proteome</keyword>
<dbReference type="Proteomes" id="UP001652432">
    <property type="component" value="Unassembled WGS sequence"/>
</dbReference>
<dbReference type="PANTHER" id="PTHR42713">
    <property type="entry name" value="HISTIDINE KINASE-RELATED"/>
    <property type="match status" value="1"/>
</dbReference>
<keyword evidence="3" id="KW-0963">Cytoplasm</keyword>
<comment type="subcellular location">
    <subcellularLocation>
        <location evidence="1">Cytoplasm</location>
    </subcellularLocation>
</comment>
<dbReference type="Gene3D" id="1.10.10.60">
    <property type="entry name" value="Homeodomain-like"/>
    <property type="match status" value="2"/>
</dbReference>
<dbReference type="InterPro" id="IPR001789">
    <property type="entry name" value="Sig_transdc_resp-reg_receiver"/>
</dbReference>
<dbReference type="InterPro" id="IPR011006">
    <property type="entry name" value="CheY-like_superfamily"/>
</dbReference>
<keyword evidence="4 10" id="KW-0597">Phosphoprotein</keyword>
<dbReference type="InterPro" id="IPR020449">
    <property type="entry name" value="Tscrpt_reg_AraC-type_HTH"/>
</dbReference>
<evidence type="ECO:0000256" key="6">
    <source>
        <dbReference type="ARBA" id="ARBA00023015"/>
    </source>
</evidence>
<evidence type="ECO:0000256" key="3">
    <source>
        <dbReference type="ARBA" id="ARBA00022490"/>
    </source>
</evidence>
<dbReference type="SMART" id="SM00342">
    <property type="entry name" value="HTH_ARAC"/>
    <property type="match status" value="1"/>
</dbReference>
<reference evidence="14 15" key="1">
    <citation type="journal article" date="2021" name="ISME Commun">
        <title>Automated analysis of genomic sequences facilitates high-throughput and comprehensive description of bacteria.</title>
        <authorList>
            <person name="Hitch T.C.A."/>
        </authorList>
    </citation>
    <scope>NUCLEOTIDE SEQUENCE [LARGE SCALE GENOMIC DNA]</scope>
    <source>
        <strain evidence="14 15">Sanger_18</strain>
    </source>
</reference>
<comment type="caution">
    <text evidence="14">The sequence shown here is derived from an EMBL/GenBank/DDBJ whole genome shotgun (WGS) entry which is preliminary data.</text>
</comment>
<dbReference type="InterPro" id="IPR051552">
    <property type="entry name" value="HptR"/>
</dbReference>
<evidence type="ECO:0000256" key="11">
    <source>
        <dbReference type="SAM" id="Coils"/>
    </source>
</evidence>
<dbReference type="PRINTS" id="PR00032">
    <property type="entry name" value="HTHARAC"/>
</dbReference>
<sequence length="534" mass="61073">MLTYKVLLVDDEEEVMDVIEHRICWKQMGFEVVGKAQNGVKALEISEKMQPDVVITDIKMPYMDGLELARNLKQDNPDVRILILTGFDEFEYAKEAVHLEIEEYILKPVNANELSDCLKRLKDALDKEREEKLNIRKLEQYYTDSLPVLQTNFFCSLIEGRITEGEIRKFMGAYRISLPGPYFCCAVLHISENHVPDNMTPLLLSVSVQREAQERFQGKWDCRYFTYLGNIVMLVNLEGESGITRLTDECDRFCKWADRFFGAVVTIGIGKACEDLPSLRYSYEGAREAVSYRVIYGAGRSINIADIAPKGQELSMQPEDIDMNGVFKAIHIGVREDIERAVLSLVGELKDNAKTITQHNFTVMEIVGHLYRFCGNNYMKFEEHTGEIRNAYEEIPRMDKAALSAWLVGVALSISDELKNARNSSLRYLISEAKNIVRDRYGDAGLSLDTVCSGLGVSNSYFSSVFKKEAGIPFITYLTDYRMQQAVRLILETNEKSYEIAEHVGYEDANYFSYVFKRKYGMSPSKYRTEHIGK</sequence>
<dbReference type="Pfam" id="PF00072">
    <property type="entry name" value="Response_reg"/>
    <property type="match status" value="1"/>
</dbReference>
<keyword evidence="11" id="KW-0175">Coiled coil</keyword>
<evidence type="ECO:0000259" key="13">
    <source>
        <dbReference type="PROSITE" id="PS50110"/>
    </source>
</evidence>
<evidence type="ECO:0000256" key="10">
    <source>
        <dbReference type="PROSITE-ProRule" id="PRU00169"/>
    </source>
</evidence>
<evidence type="ECO:0000256" key="4">
    <source>
        <dbReference type="ARBA" id="ARBA00022553"/>
    </source>
</evidence>
<dbReference type="RefSeq" id="WP_262575169.1">
    <property type="nucleotide sequence ID" value="NZ_JAOQKJ010000008.1"/>
</dbReference>
<keyword evidence="6" id="KW-0805">Transcription regulation</keyword>
<dbReference type="InterPro" id="IPR009057">
    <property type="entry name" value="Homeodomain-like_sf"/>
</dbReference>
<dbReference type="Pfam" id="PF17853">
    <property type="entry name" value="GGDEF_2"/>
    <property type="match status" value="1"/>
</dbReference>